<dbReference type="AlphaFoldDB" id="A0A6F8V9X7"/>
<organism evidence="1 2">
    <name type="scientific">Sulfurimicrobium lacus</name>
    <dbReference type="NCBI Taxonomy" id="2715678"/>
    <lineage>
        <taxon>Bacteria</taxon>
        <taxon>Pseudomonadati</taxon>
        <taxon>Pseudomonadota</taxon>
        <taxon>Betaproteobacteria</taxon>
        <taxon>Nitrosomonadales</taxon>
        <taxon>Sulfuricellaceae</taxon>
        <taxon>Sulfurimicrobium</taxon>
    </lineage>
</organism>
<proteinExistence type="predicted"/>
<name>A0A6F8V9X7_9PROT</name>
<reference evidence="2" key="1">
    <citation type="submission" date="2020-03" db="EMBL/GenBank/DDBJ databases">
        <title>Complete genome sequence of sulfur-oxidizing bacterium skT11.</title>
        <authorList>
            <person name="Kanda M."/>
            <person name="Kojima H."/>
            <person name="Fukui M."/>
        </authorList>
    </citation>
    <scope>NUCLEOTIDE SEQUENCE [LARGE SCALE GENOMIC DNA]</scope>
    <source>
        <strain evidence="2">skT11</strain>
    </source>
</reference>
<evidence type="ECO:0000313" key="1">
    <source>
        <dbReference type="EMBL" id="BCB26464.1"/>
    </source>
</evidence>
<dbReference type="Proteomes" id="UP000502260">
    <property type="component" value="Chromosome"/>
</dbReference>
<gene>
    <name evidence="1" type="ORF">SKTS_13500</name>
</gene>
<evidence type="ECO:0000313" key="2">
    <source>
        <dbReference type="Proteomes" id="UP000502260"/>
    </source>
</evidence>
<keyword evidence="2" id="KW-1185">Reference proteome</keyword>
<dbReference type="EMBL" id="AP022853">
    <property type="protein sequence ID" value="BCB26464.1"/>
    <property type="molecule type" value="Genomic_DNA"/>
</dbReference>
<accession>A0A6F8V9X7</accession>
<dbReference type="RefSeq" id="WP_173062215.1">
    <property type="nucleotide sequence ID" value="NZ_AP022853.1"/>
</dbReference>
<dbReference type="KEGG" id="slac:SKTS_13500"/>
<sequence>MAKLSAGAESALSVIAHMAMANQLGKNVPGMADFPEFYKKQMSRQDRDVIDQFDRLCKQAYRDLAKMLKQDLAKDG</sequence>
<protein>
    <submittedName>
        <fullName evidence="1">Uncharacterized protein</fullName>
    </submittedName>
</protein>